<proteinExistence type="predicted"/>
<reference evidence="2" key="1">
    <citation type="submission" date="2016-11" db="UniProtKB">
        <authorList>
            <consortium name="WormBaseParasite"/>
        </authorList>
    </citation>
    <scope>IDENTIFICATION</scope>
</reference>
<evidence type="ECO:0000313" key="2">
    <source>
        <dbReference type="WBParaSite" id="L893_g31619.t1"/>
    </source>
</evidence>
<organism evidence="1 2">
    <name type="scientific">Steinernema glaseri</name>
    <dbReference type="NCBI Taxonomy" id="37863"/>
    <lineage>
        <taxon>Eukaryota</taxon>
        <taxon>Metazoa</taxon>
        <taxon>Ecdysozoa</taxon>
        <taxon>Nematoda</taxon>
        <taxon>Chromadorea</taxon>
        <taxon>Rhabditida</taxon>
        <taxon>Tylenchina</taxon>
        <taxon>Panagrolaimomorpha</taxon>
        <taxon>Strongyloidoidea</taxon>
        <taxon>Steinernematidae</taxon>
        <taxon>Steinernema</taxon>
    </lineage>
</organism>
<keyword evidence="1" id="KW-1185">Reference proteome</keyword>
<sequence length="247" mass="28735">MDAVPYKFVDSVVELFDGKKTLDPLANEVRHRLWKKVVDFHHRNRVYYFVYVQIFRTKDSGTHIVAFNGGTEIYSDLKPIQKNRRFARIVAIYDPTDFDFEDDYLKWKHSQILGDVDAAKKLSSIAPQFEQSSHFIGQSADIILSSLSSSIFGKIWLQYNGQTSLIFLEKQIANSPFLDMITLYEGKQFCLKGRPGRHVSLEIRDAMETKIDTNFIQRFFEHWKEKGTLNFTLDCGYATVDPKDKRI</sequence>
<dbReference type="AlphaFoldDB" id="A0A1I8A032"/>
<accession>A0A1I8A032</accession>
<evidence type="ECO:0000313" key="1">
    <source>
        <dbReference type="Proteomes" id="UP000095287"/>
    </source>
</evidence>
<dbReference type="WBParaSite" id="L893_g31619.t1">
    <property type="protein sequence ID" value="L893_g31619.t1"/>
    <property type="gene ID" value="L893_g31619"/>
</dbReference>
<protein>
    <submittedName>
        <fullName evidence="2">FBA_2 domain-containing protein</fullName>
    </submittedName>
</protein>
<dbReference type="Proteomes" id="UP000095287">
    <property type="component" value="Unplaced"/>
</dbReference>
<name>A0A1I8A032_9BILA</name>